<keyword evidence="1" id="KW-1133">Transmembrane helix</keyword>
<evidence type="ECO:0000256" key="1">
    <source>
        <dbReference type="SAM" id="Phobius"/>
    </source>
</evidence>
<keyword evidence="3" id="KW-0436">Ligase</keyword>
<dbReference type="RefSeq" id="WP_147452807.1">
    <property type="nucleotide sequence ID" value="NZ_RAWI01001482.1"/>
</dbReference>
<keyword evidence="1" id="KW-0812">Transmembrane</keyword>
<dbReference type="Proteomes" id="UP000278907">
    <property type="component" value="Unassembled WGS sequence"/>
</dbReference>
<proteinExistence type="predicted"/>
<dbReference type="Gene3D" id="3.40.50.980">
    <property type="match status" value="1"/>
</dbReference>
<evidence type="ECO:0000313" key="3">
    <source>
        <dbReference type="EMBL" id="RKH74923.1"/>
    </source>
</evidence>
<name>A0ABX9Q1P4_9BACT</name>
<dbReference type="Pfam" id="PF00501">
    <property type="entry name" value="AMP-binding"/>
    <property type="match status" value="1"/>
</dbReference>
<feature type="non-terminal residue" evidence="3">
    <location>
        <position position="1"/>
    </location>
</feature>
<dbReference type="GO" id="GO:0016874">
    <property type="term" value="F:ligase activity"/>
    <property type="evidence" value="ECO:0007669"/>
    <property type="project" value="UniProtKB-KW"/>
</dbReference>
<dbReference type="EMBL" id="RAWI01001482">
    <property type="protein sequence ID" value="RKH74923.1"/>
    <property type="molecule type" value="Genomic_DNA"/>
</dbReference>
<dbReference type="InterPro" id="IPR000873">
    <property type="entry name" value="AMP-dep_synth/lig_dom"/>
</dbReference>
<feature type="non-terminal residue" evidence="3">
    <location>
        <position position="127"/>
    </location>
</feature>
<feature type="transmembrane region" description="Helical" evidence="1">
    <location>
        <begin position="29"/>
        <end position="50"/>
    </location>
</feature>
<evidence type="ECO:0000313" key="4">
    <source>
        <dbReference type="Proteomes" id="UP000278907"/>
    </source>
</evidence>
<reference evidence="3 4" key="1">
    <citation type="submission" date="2018-09" db="EMBL/GenBank/DDBJ databases">
        <authorList>
            <person name="Livingstone P.G."/>
            <person name="Whitworth D.E."/>
        </authorList>
    </citation>
    <scope>NUCLEOTIDE SEQUENCE [LARGE SCALE GENOMIC DNA]</scope>
    <source>
        <strain evidence="3 4">CA031B</strain>
    </source>
</reference>
<sequence>HRNLAANSELMRAWNMPWLTRGDPELETLMLTALPLYHIYALSCCFLLSMRMGSTSYIIRNPRDTALIVETLAREKFHLLWGVNSTYASILQNPKSAAIDFSALRISIGGGSAIQRATALAWHRLTG</sequence>
<gene>
    <name evidence="3" type="ORF">D7Y13_45010</name>
</gene>
<dbReference type="SUPFAM" id="SSF56801">
    <property type="entry name" value="Acetyl-CoA synthetase-like"/>
    <property type="match status" value="1"/>
</dbReference>
<evidence type="ECO:0000259" key="2">
    <source>
        <dbReference type="Pfam" id="PF00501"/>
    </source>
</evidence>
<accession>A0ABX9Q1P4</accession>
<organism evidence="3 4">
    <name type="scientific">Corallococcus praedator</name>
    <dbReference type="NCBI Taxonomy" id="2316724"/>
    <lineage>
        <taxon>Bacteria</taxon>
        <taxon>Pseudomonadati</taxon>
        <taxon>Myxococcota</taxon>
        <taxon>Myxococcia</taxon>
        <taxon>Myxococcales</taxon>
        <taxon>Cystobacterineae</taxon>
        <taxon>Myxococcaceae</taxon>
        <taxon>Corallococcus</taxon>
    </lineage>
</organism>
<feature type="domain" description="AMP-dependent synthetase/ligase" evidence="2">
    <location>
        <begin position="1"/>
        <end position="126"/>
    </location>
</feature>
<keyword evidence="4" id="KW-1185">Reference proteome</keyword>
<protein>
    <submittedName>
        <fullName evidence="3">Long-chain fatty acid--CoA ligase</fullName>
    </submittedName>
</protein>
<keyword evidence="1" id="KW-0472">Membrane</keyword>
<comment type="caution">
    <text evidence="3">The sequence shown here is derived from an EMBL/GenBank/DDBJ whole genome shotgun (WGS) entry which is preliminary data.</text>
</comment>